<accession>A0A9N9A481</accession>
<sequence length="440" mass="51632">MFQLSASSAKKEETHKPDKGDTINIQTQKMCYKDDTNMQTQKLLPSAQKEKTYTFDNEIINKIMNILHENANNTIKEITNLLPPRNTELEEKTDEMRRKNKELEEIRRKNKELEETRRKNKELEETRRKNKELEEQIDEMQQAQKTIERLTREASRYQAELGRTINVRLSNDFNNSSQLREDIKALKKNLETFSVVKPAKDFHINKDKANRLLKLYKCTNIVDDGHYKSLLQATLQRFILESMIKEIDRYFSSADCSDFENKIVKNTEPLLNYMDGFVKSRIENDNITQKLPIMLRQQIYSLLGNRGFTSIVSSKGIIEHPFISYLQEKLIKTMNQFRIVRDSSKQKIFNDMATKLSRDIIRIFFFGLKAQEQVADLPVWFECDNRVNPDLMEGAFDPDDCQDEFVQICAFPLIGIDLKNDEKRKILSQANVLITRCTTN</sequence>
<keyword evidence="1" id="KW-0175">Coiled coil</keyword>
<dbReference type="OrthoDB" id="2344771at2759"/>
<gene>
    <name evidence="3" type="ORF">CPELLU_LOCUS3298</name>
</gene>
<evidence type="ECO:0000313" key="4">
    <source>
        <dbReference type="Proteomes" id="UP000789759"/>
    </source>
</evidence>
<keyword evidence="4" id="KW-1185">Reference proteome</keyword>
<dbReference type="EMBL" id="CAJVQA010001571">
    <property type="protein sequence ID" value="CAG8519146.1"/>
    <property type="molecule type" value="Genomic_DNA"/>
</dbReference>
<evidence type="ECO:0000256" key="1">
    <source>
        <dbReference type="SAM" id="Coils"/>
    </source>
</evidence>
<comment type="caution">
    <text evidence="3">The sequence shown here is derived from an EMBL/GenBank/DDBJ whole genome shotgun (WGS) entry which is preliminary data.</text>
</comment>
<evidence type="ECO:0000256" key="2">
    <source>
        <dbReference type="SAM" id="MobiDB-lite"/>
    </source>
</evidence>
<feature type="compositionally biased region" description="Basic and acidic residues" evidence="2">
    <location>
        <begin position="9"/>
        <end position="21"/>
    </location>
</feature>
<organism evidence="3 4">
    <name type="scientific">Cetraspora pellucida</name>
    <dbReference type="NCBI Taxonomy" id="1433469"/>
    <lineage>
        <taxon>Eukaryota</taxon>
        <taxon>Fungi</taxon>
        <taxon>Fungi incertae sedis</taxon>
        <taxon>Mucoromycota</taxon>
        <taxon>Glomeromycotina</taxon>
        <taxon>Glomeromycetes</taxon>
        <taxon>Diversisporales</taxon>
        <taxon>Gigasporaceae</taxon>
        <taxon>Cetraspora</taxon>
    </lineage>
</organism>
<dbReference type="Proteomes" id="UP000789759">
    <property type="component" value="Unassembled WGS sequence"/>
</dbReference>
<protein>
    <submittedName>
        <fullName evidence="3">8873_t:CDS:1</fullName>
    </submittedName>
</protein>
<proteinExistence type="predicted"/>
<reference evidence="3" key="1">
    <citation type="submission" date="2021-06" db="EMBL/GenBank/DDBJ databases">
        <authorList>
            <person name="Kallberg Y."/>
            <person name="Tangrot J."/>
            <person name="Rosling A."/>
        </authorList>
    </citation>
    <scope>NUCLEOTIDE SEQUENCE</scope>
    <source>
        <strain evidence="3">FL966</strain>
    </source>
</reference>
<dbReference type="AlphaFoldDB" id="A0A9N9A481"/>
<evidence type="ECO:0000313" key="3">
    <source>
        <dbReference type="EMBL" id="CAG8519146.1"/>
    </source>
</evidence>
<name>A0A9N9A481_9GLOM</name>
<feature type="coiled-coil region" evidence="1">
    <location>
        <begin position="86"/>
        <end position="167"/>
    </location>
</feature>
<feature type="region of interest" description="Disordered" evidence="2">
    <location>
        <begin position="1"/>
        <end position="25"/>
    </location>
</feature>